<dbReference type="Proteomes" id="UP000222542">
    <property type="component" value="Unassembled WGS sequence"/>
</dbReference>
<gene>
    <name evidence="1" type="ORF">T459_21427</name>
</gene>
<reference evidence="1 2" key="2">
    <citation type="journal article" date="2017" name="Genome Biol.">
        <title>New reference genome sequences of hot pepper reveal the massive evolution of plant disease-resistance genes by retroduplication.</title>
        <authorList>
            <person name="Kim S."/>
            <person name="Park J."/>
            <person name="Yeom S.I."/>
            <person name="Kim Y.M."/>
            <person name="Seo E."/>
            <person name="Kim K.T."/>
            <person name="Kim M.S."/>
            <person name="Lee J.M."/>
            <person name="Cheong K."/>
            <person name="Shin H.S."/>
            <person name="Kim S.B."/>
            <person name="Han K."/>
            <person name="Lee J."/>
            <person name="Park M."/>
            <person name="Lee H.A."/>
            <person name="Lee H.Y."/>
            <person name="Lee Y."/>
            <person name="Oh S."/>
            <person name="Lee J.H."/>
            <person name="Choi E."/>
            <person name="Choi E."/>
            <person name="Lee S.E."/>
            <person name="Jeon J."/>
            <person name="Kim H."/>
            <person name="Choi G."/>
            <person name="Song H."/>
            <person name="Lee J."/>
            <person name="Lee S.C."/>
            <person name="Kwon J.K."/>
            <person name="Lee H.Y."/>
            <person name="Koo N."/>
            <person name="Hong Y."/>
            <person name="Kim R.W."/>
            <person name="Kang W.H."/>
            <person name="Huh J.H."/>
            <person name="Kang B.C."/>
            <person name="Yang T.J."/>
            <person name="Lee Y.H."/>
            <person name="Bennetzen J.L."/>
            <person name="Choi D."/>
        </authorList>
    </citation>
    <scope>NUCLEOTIDE SEQUENCE [LARGE SCALE GENOMIC DNA]</scope>
    <source>
        <strain evidence="2">cv. CM334</strain>
    </source>
</reference>
<comment type="caution">
    <text evidence="1">The sequence shown here is derived from an EMBL/GenBank/DDBJ whole genome shotgun (WGS) entry which is preliminary data.</text>
</comment>
<dbReference type="EMBL" id="AYRZ02000008">
    <property type="protein sequence ID" value="PHT74150.1"/>
    <property type="molecule type" value="Genomic_DNA"/>
</dbReference>
<reference evidence="1 2" key="1">
    <citation type="journal article" date="2014" name="Nat. Genet.">
        <title>Genome sequence of the hot pepper provides insights into the evolution of pungency in Capsicum species.</title>
        <authorList>
            <person name="Kim S."/>
            <person name="Park M."/>
            <person name="Yeom S.I."/>
            <person name="Kim Y.M."/>
            <person name="Lee J.M."/>
            <person name="Lee H.A."/>
            <person name="Seo E."/>
            <person name="Choi J."/>
            <person name="Cheong K."/>
            <person name="Kim K.T."/>
            <person name="Jung K."/>
            <person name="Lee G.W."/>
            <person name="Oh S.K."/>
            <person name="Bae C."/>
            <person name="Kim S.B."/>
            <person name="Lee H.Y."/>
            <person name="Kim S.Y."/>
            <person name="Kim M.S."/>
            <person name="Kang B.C."/>
            <person name="Jo Y.D."/>
            <person name="Yang H.B."/>
            <person name="Jeong H.J."/>
            <person name="Kang W.H."/>
            <person name="Kwon J.K."/>
            <person name="Shin C."/>
            <person name="Lim J.Y."/>
            <person name="Park J.H."/>
            <person name="Huh J.H."/>
            <person name="Kim J.S."/>
            <person name="Kim B.D."/>
            <person name="Cohen O."/>
            <person name="Paran I."/>
            <person name="Suh M.C."/>
            <person name="Lee S.B."/>
            <person name="Kim Y.K."/>
            <person name="Shin Y."/>
            <person name="Noh S.J."/>
            <person name="Park J."/>
            <person name="Seo Y.S."/>
            <person name="Kwon S.Y."/>
            <person name="Kim H.A."/>
            <person name="Park J.M."/>
            <person name="Kim H.J."/>
            <person name="Choi S.B."/>
            <person name="Bosland P.W."/>
            <person name="Reeves G."/>
            <person name="Jo S.H."/>
            <person name="Lee B.W."/>
            <person name="Cho H.T."/>
            <person name="Choi H.S."/>
            <person name="Lee M.S."/>
            <person name="Yu Y."/>
            <person name="Do Choi Y."/>
            <person name="Park B.S."/>
            <person name="van Deynze A."/>
            <person name="Ashrafi H."/>
            <person name="Hill T."/>
            <person name="Kim W.T."/>
            <person name="Pai H.S."/>
            <person name="Ahn H.K."/>
            <person name="Yeam I."/>
            <person name="Giovannoni J.J."/>
            <person name="Rose J.K."/>
            <person name="Sorensen I."/>
            <person name="Lee S.J."/>
            <person name="Kim R.W."/>
            <person name="Choi I.Y."/>
            <person name="Choi B.S."/>
            <person name="Lim J.S."/>
            <person name="Lee Y.H."/>
            <person name="Choi D."/>
        </authorList>
    </citation>
    <scope>NUCLEOTIDE SEQUENCE [LARGE SCALE GENOMIC DNA]</scope>
    <source>
        <strain evidence="2">cv. CM334</strain>
    </source>
</reference>
<organism evidence="1 2">
    <name type="scientific">Capsicum annuum</name>
    <name type="common">Capsicum pepper</name>
    <dbReference type="NCBI Taxonomy" id="4072"/>
    <lineage>
        <taxon>Eukaryota</taxon>
        <taxon>Viridiplantae</taxon>
        <taxon>Streptophyta</taxon>
        <taxon>Embryophyta</taxon>
        <taxon>Tracheophyta</taxon>
        <taxon>Spermatophyta</taxon>
        <taxon>Magnoliopsida</taxon>
        <taxon>eudicotyledons</taxon>
        <taxon>Gunneridae</taxon>
        <taxon>Pentapetalae</taxon>
        <taxon>asterids</taxon>
        <taxon>lamiids</taxon>
        <taxon>Solanales</taxon>
        <taxon>Solanaceae</taxon>
        <taxon>Solanoideae</taxon>
        <taxon>Capsiceae</taxon>
        <taxon>Capsicum</taxon>
    </lineage>
</organism>
<evidence type="ECO:0000313" key="1">
    <source>
        <dbReference type="EMBL" id="PHT74150.1"/>
    </source>
</evidence>
<dbReference type="GO" id="GO:0005829">
    <property type="term" value="C:cytosol"/>
    <property type="evidence" value="ECO:0000318"/>
    <property type="project" value="GO_Central"/>
</dbReference>
<name>A0A2G2YWK3_CAPAN</name>
<evidence type="ECO:0000313" key="2">
    <source>
        <dbReference type="Proteomes" id="UP000222542"/>
    </source>
</evidence>
<dbReference type="InterPro" id="IPR039370">
    <property type="entry name" value="BTF3"/>
</dbReference>
<keyword evidence="2" id="KW-1185">Reference proteome</keyword>
<dbReference type="PANTHER" id="PTHR10351">
    <property type="entry name" value="TRANSCRIPTION FACTOR BTF3 FAMILY MEMBER"/>
    <property type="match status" value="1"/>
</dbReference>
<dbReference type="Gramene" id="PHT74150">
    <property type="protein sequence ID" value="PHT74150"/>
    <property type="gene ID" value="T459_21427"/>
</dbReference>
<dbReference type="AlphaFoldDB" id="A0A2G2YWK3"/>
<accession>A0A2G2YWK3</accession>
<dbReference type="STRING" id="4072.A0A2G2YWK3"/>
<dbReference type="GO" id="GO:0005854">
    <property type="term" value="C:nascent polypeptide-associated complex"/>
    <property type="evidence" value="ECO:0000318"/>
    <property type="project" value="GO_Central"/>
</dbReference>
<sequence length="95" mass="10471">MTMKSTKTNSYRSTKWYPQTKKLQDILHQIIHQVGPNNLEDFKKFAKQFQKQASGAAAGIDAAAGAVAAQEDEDEVPELVAGETFKATTKEGHTF</sequence>
<proteinExistence type="predicted"/>
<protein>
    <submittedName>
        <fullName evidence="1">Uncharacterized protein</fullName>
    </submittedName>
</protein>